<keyword evidence="2" id="KW-0186">Copper</keyword>
<dbReference type="Pfam" id="PF00264">
    <property type="entry name" value="Tyrosinase"/>
    <property type="match status" value="1"/>
</dbReference>
<name>A0A1Y2D0T3_9FUNG</name>
<dbReference type="PRINTS" id="PR00092">
    <property type="entry name" value="TYROSINASE"/>
</dbReference>
<dbReference type="GO" id="GO:0046872">
    <property type="term" value="F:metal ion binding"/>
    <property type="evidence" value="ECO:0007669"/>
    <property type="project" value="UniProtKB-KW"/>
</dbReference>
<dbReference type="InterPro" id="IPR008922">
    <property type="entry name" value="Di-copper_centre_dom_sf"/>
</dbReference>
<proteinExistence type="predicted"/>
<protein>
    <submittedName>
        <fullName evidence="5">Di-copper centre-containing protein</fullName>
    </submittedName>
</protein>
<gene>
    <name evidence="5" type="ORF">BCR33DRAFT_845174</name>
</gene>
<evidence type="ECO:0000313" key="5">
    <source>
        <dbReference type="EMBL" id="ORY52891.1"/>
    </source>
</evidence>
<organism evidence="5 6">
    <name type="scientific">Rhizoclosmatium globosum</name>
    <dbReference type="NCBI Taxonomy" id="329046"/>
    <lineage>
        <taxon>Eukaryota</taxon>
        <taxon>Fungi</taxon>
        <taxon>Fungi incertae sedis</taxon>
        <taxon>Chytridiomycota</taxon>
        <taxon>Chytridiomycota incertae sedis</taxon>
        <taxon>Chytridiomycetes</taxon>
        <taxon>Chytridiales</taxon>
        <taxon>Chytriomycetaceae</taxon>
        <taxon>Rhizoclosmatium</taxon>
    </lineage>
</organism>
<dbReference type="GO" id="GO:0016491">
    <property type="term" value="F:oxidoreductase activity"/>
    <property type="evidence" value="ECO:0007669"/>
    <property type="project" value="InterPro"/>
</dbReference>
<evidence type="ECO:0000256" key="3">
    <source>
        <dbReference type="SAM" id="SignalP"/>
    </source>
</evidence>
<keyword evidence="6" id="KW-1185">Reference proteome</keyword>
<dbReference type="InterPro" id="IPR050316">
    <property type="entry name" value="Tyrosinase/Hemocyanin"/>
</dbReference>
<dbReference type="PANTHER" id="PTHR11474">
    <property type="entry name" value="TYROSINASE FAMILY MEMBER"/>
    <property type="match status" value="1"/>
</dbReference>
<dbReference type="AlphaFoldDB" id="A0A1Y2D0T3"/>
<feature type="chain" id="PRO_5013186427" evidence="3">
    <location>
        <begin position="18"/>
        <end position="513"/>
    </location>
</feature>
<dbReference type="PANTHER" id="PTHR11474:SF126">
    <property type="entry name" value="TYROSINASE-LIKE PROTEIN TYR-1-RELATED"/>
    <property type="match status" value="1"/>
</dbReference>
<feature type="signal peptide" evidence="3">
    <location>
        <begin position="1"/>
        <end position="17"/>
    </location>
</feature>
<comment type="caution">
    <text evidence="5">The sequence shown here is derived from an EMBL/GenBank/DDBJ whole genome shotgun (WGS) entry which is preliminary data.</text>
</comment>
<keyword evidence="3" id="KW-0732">Signal</keyword>
<evidence type="ECO:0000256" key="1">
    <source>
        <dbReference type="ARBA" id="ARBA00022723"/>
    </source>
</evidence>
<reference evidence="5 6" key="1">
    <citation type="submission" date="2016-07" db="EMBL/GenBank/DDBJ databases">
        <title>Pervasive Adenine N6-methylation of Active Genes in Fungi.</title>
        <authorList>
            <consortium name="DOE Joint Genome Institute"/>
            <person name="Mondo S.J."/>
            <person name="Dannebaum R.O."/>
            <person name="Kuo R.C."/>
            <person name="Labutti K."/>
            <person name="Haridas S."/>
            <person name="Kuo A."/>
            <person name="Salamov A."/>
            <person name="Ahrendt S.R."/>
            <person name="Lipzen A."/>
            <person name="Sullivan W."/>
            <person name="Andreopoulos W.B."/>
            <person name="Clum A."/>
            <person name="Lindquist E."/>
            <person name="Daum C."/>
            <person name="Ramamoorthy G.K."/>
            <person name="Gryganskyi A."/>
            <person name="Culley D."/>
            <person name="Magnuson J.K."/>
            <person name="James T.Y."/>
            <person name="O'Malley M.A."/>
            <person name="Stajich J.E."/>
            <person name="Spatafora J.W."/>
            <person name="Visel A."/>
            <person name="Grigoriev I.V."/>
        </authorList>
    </citation>
    <scope>NUCLEOTIDE SEQUENCE [LARGE SCALE GENOMIC DNA]</scope>
    <source>
        <strain evidence="5 6">JEL800</strain>
    </source>
</reference>
<dbReference type="STRING" id="329046.A0A1Y2D0T3"/>
<dbReference type="SUPFAM" id="SSF48056">
    <property type="entry name" value="Di-copper centre-containing domain"/>
    <property type="match status" value="1"/>
</dbReference>
<dbReference type="Proteomes" id="UP000193642">
    <property type="component" value="Unassembled WGS sequence"/>
</dbReference>
<evidence type="ECO:0000256" key="2">
    <source>
        <dbReference type="ARBA" id="ARBA00023008"/>
    </source>
</evidence>
<accession>A0A1Y2D0T3</accession>
<feature type="domain" description="Tyrosinase copper-binding" evidence="4">
    <location>
        <begin position="246"/>
        <end position="257"/>
    </location>
</feature>
<keyword evidence="1" id="KW-0479">Metal-binding</keyword>
<sequence>MLLGLLVAALSATLALAQQCTNPVVRPEWSTLSADKKQLFIDCIKRLAARPQQQPVQSIDPTVMSLYDFTIIHALASPWAHGSAEFYPYHRAMMWKFEQGMQSVGWQGGVPYWDWSAHNQDWDKQDVWTYFGSPTNNNPYNCVLDGGLAGFQTAVLDSVSVQYSYGMHDSTQCLRRCGTVGSVMTPAEEINSRNAAMSYAAFRGDILVPASDRNDDFVGFHASGHNTFGGDLHTCDMANPSISPNDPIFWLHHAFVDKVWWRWQSRCPAFKYDYEGPITANDPIAPNGGTANPSMQVDSWQVTVAQMLDTQGGTLCYTYSQSGGDLPMPAITCPVWDGVIPGSNPTTVPTTSIDDTWVYTMFQSLVKVKLSFGTKRDGLGSSNATDNDVWYLTSVNSDNSTTITLLESGNKTVTVPPECPIRFVYRSYAETECADGTIKRYHPLTERVPYQRVKGAPVNVTHDDPCYRMHPTPIDEMWPMMHGMNVNQFLNRQDRMKERVDQRNIDRCGPVPE</sequence>
<dbReference type="Gene3D" id="1.10.1280.10">
    <property type="entry name" value="Di-copper center containing domain from catechol oxidase"/>
    <property type="match status" value="1"/>
</dbReference>
<evidence type="ECO:0000259" key="4">
    <source>
        <dbReference type="PROSITE" id="PS00498"/>
    </source>
</evidence>
<evidence type="ECO:0000313" key="6">
    <source>
        <dbReference type="Proteomes" id="UP000193642"/>
    </source>
</evidence>
<dbReference type="PROSITE" id="PS00498">
    <property type="entry name" value="TYROSINASE_2"/>
    <property type="match status" value="1"/>
</dbReference>
<dbReference type="EMBL" id="MCGO01000002">
    <property type="protein sequence ID" value="ORY52891.1"/>
    <property type="molecule type" value="Genomic_DNA"/>
</dbReference>
<dbReference type="InterPro" id="IPR002227">
    <property type="entry name" value="Tyrosinase_Cu-bd"/>
</dbReference>
<dbReference type="OrthoDB" id="6132182at2759"/>